<evidence type="ECO:0000313" key="2">
    <source>
        <dbReference type="Proteomes" id="UP000325161"/>
    </source>
</evidence>
<protein>
    <submittedName>
        <fullName evidence="1">DUF3396 domain-containing protein</fullName>
    </submittedName>
</protein>
<dbReference type="RefSeq" id="WP_148814498.1">
    <property type="nucleotide sequence ID" value="NZ_CP043046.1"/>
</dbReference>
<dbReference type="OrthoDB" id="8986326at2"/>
<name>A0A5C0AV97_9BURK</name>
<gene>
    <name evidence="1" type="ORF">FXN63_09905</name>
</gene>
<dbReference type="InterPro" id="IPR021815">
    <property type="entry name" value="TsiV"/>
</dbReference>
<dbReference type="AlphaFoldDB" id="A0A5C0AV97"/>
<accession>A0A5C0AV97</accession>
<evidence type="ECO:0000313" key="1">
    <source>
        <dbReference type="EMBL" id="QEI06115.1"/>
    </source>
</evidence>
<proteinExistence type="predicted"/>
<reference evidence="1 2" key="1">
    <citation type="submission" date="2019-08" db="EMBL/GenBank/DDBJ databases">
        <title>Amphibian skin-associated Pigmentiphaga: genome sequence and occurrence across geography and hosts.</title>
        <authorList>
            <person name="Bletz M.C."/>
            <person name="Bunk B."/>
            <person name="Sproeer C."/>
            <person name="Biwer P."/>
            <person name="Reiter S."/>
            <person name="Rabemananjara F.C.E."/>
            <person name="Schulz S."/>
            <person name="Overmann J."/>
            <person name="Vences M."/>
        </authorList>
    </citation>
    <scope>NUCLEOTIDE SEQUENCE [LARGE SCALE GENOMIC DNA]</scope>
    <source>
        <strain evidence="1 2">Mada1488</strain>
    </source>
</reference>
<organism evidence="1 2">
    <name type="scientific">Pigmentiphaga aceris</name>
    <dbReference type="NCBI Taxonomy" id="1940612"/>
    <lineage>
        <taxon>Bacteria</taxon>
        <taxon>Pseudomonadati</taxon>
        <taxon>Pseudomonadota</taxon>
        <taxon>Betaproteobacteria</taxon>
        <taxon>Burkholderiales</taxon>
        <taxon>Alcaligenaceae</taxon>
        <taxon>Pigmentiphaga</taxon>
    </lineage>
</organism>
<sequence>MNALDRLSQHAPDLSFELPDGKPVVKLGLILTLYFKNGYTRDTKERLLACFRRFHEAYRPALNCLIYRRHQKLTDPAFEKACDAILKLGGHEEFSLCLSSAADDTQAADYSLTALNSAEIHGDGLRSFIKMVMPWHMLADLDGRATFLAWAQYLCDQVKAEHGYGGLSSVLPHDYHGYLPAEYQLAQQYSGLEVDSMPHASSIELLDAVKGVNWLTVLGQDFLQRVGGEHAIAQALHDHEDSDVLTYCNGLIVQAGGYPELGRDELPAAYVAVNKVVRPIRIKQPDQLHFDTTGGKSFDQADTTKWYARFDQDDARQD</sequence>
<dbReference type="EMBL" id="CP043046">
    <property type="protein sequence ID" value="QEI06115.1"/>
    <property type="molecule type" value="Genomic_DNA"/>
</dbReference>
<dbReference type="KEGG" id="pacr:FXN63_09905"/>
<keyword evidence="2" id="KW-1185">Reference proteome</keyword>
<dbReference type="Pfam" id="PF11876">
    <property type="entry name" value="TsiV"/>
    <property type="match status" value="1"/>
</dbReference>
<dbReference type="Proteomes" id="UP000325161">
    <property type="component" value="Chromosome"/>
</dbReference>